<evidence type="ECO:0000313" key="3">
    <source>
        <dbReference type="Proteomes" id="UP000265515"/>
    </source>
</evidence>
<comment type="caution">
    <text evidence="2">The sequence shown here is derived from an EMBL/GenBank/DDBJ whole genome shotgun (WGS) entry which is preliminary data.</text>
</comment>
<proteinExistence type="predicted"/>
<organism evidence="2 3">
    <name type="scientific">Chara braunii</name>
    <name type="common">Braun's stonewort</name>
    <dbReference type="NCBI Taxonomy" id="69332"/>
    <lineage>
        <taxon>Eukaryota</taxon>
        <taxon>Viridiplantae</taxon>
        <taxon>Streptophyta</taxon>
        <taxon>Charophyceae</taxon>
        <taxon>Charales</taxon>
        <taxon>Characeae</taxon>
        <taxon>Chara</taxon>
    </lineage>
</organism>
<keyword evidence="3" id="KW-1185">Reference proteome</keyword>
<dbReference type="AlphaFoldDB" id="A0A388M3M9"/>
<dbReference type="Proteomes" id="UP000265515">
    <property type="component" value="Unassembled WGS sequence"/>
</dbReference>
<accession>A0A388M3M9</accession>
<evidence type="ECO:0000256" key="1">
    <source>
        <dbReference type="SAM" id="MobiDB-lite"/>
    </source>
</evidence>
<feature type="compositionally biased region" description="Basic and acidic residues" evidence="1">
    <location>
        <begin position="173"/>
        <end position="183"/>
    </location>
</feature>
<feature type="compositionally biased region" description="Basic and acidic residues" evidence="1">
    <location>
        <begin position="192"/>
        <end position="201"/>
    </location>
</feature>
<protein>
    <submittedName>
        <fullName evidence="2">Uncharacterized protein</fullName>
    </submittedName>
</protein>
<dbReference type="EMBL" id="BFEA01000722">
    <property type="protein sequence ID" value="GBG89198.1"/>
    <property type="molecule type" value="Genomic_DNA"/>
</dbReference>
<reference evidence="2 3" key="1">
    <citation type="journal article" date="2018" name="Cell">
        <title>The Chara Genome: Secondary Complexity and Implications for Plant Terrestrialization.</title>
        <authorList>
            <person name="Nishiyama T."/>
            <person name="Sakayama H."/>
            <person name="Vries J.D."/>
            <person name="Buschmann H."/>
            <person name="Saint-Marcoux D."/>
            <person name="Ullrich K.K."/>
            <person name="Haas F.B."/>
            <person name="Vanderstraeten L."/>
            <person name="Becker D."/>
            <person name="Lang D."/>
            <person name="Vosolsobe S."/>
            <person name="Rombauts S."/>
            <person name="Wilhelmsson P.K.I."/>
            <person name="Janitza P."/>
            <person name="Kern R."/>
            <person name="Heyl A."/>
            <person name="Rumpler F."/>
            <person name="Villalobos L.I.A.C."/>
            <person name="Clay J.M."/>
            <person name="Skokan R."/>
            <person name="Toyoda A."/>
            <person name="Suzuki Y."/>
            <person name="Kagoshima H."/>
            <person name="Schijlen E."/>
            <person name="Tajeshwar N."/>
            <person name="Catarino B."/>
            <person name="Hetherington A.J."/>
            <person name="Saltykova A."/>
            <person name="Bonnot C."/>
            <person name="Breuninger H."/>
            <person name="Symeonidi A."/>
            <person name="Radhakrishnan G.V."/>
            <person name="Van Nieuwerburgh F."/>
            <person name="Deforce D."/>
            <person name="Chang C."/>
            <person name="Karol K.G."/>
            <person name="Hedrich R."/>
            <person name="Ulvskov P."/>
            <person name="Glockner G."/>
            <person name="Delwiche C.F."/>
            <person name="Petrasek J."/>
            <person name="Van de Peer Y."/>
            <person name="Friml J."/>
            <person name="Beilby M."/>
            <person name="Dolan L."/>
            <person name="Kohara Y."/>
            <person name="Sugano S."/>
            <person name="Fujiyama A."/>
            <person name="Delaux P.-M."/>
            <person name="Quint M."/>
            <person name="TheiBen G."/>
            <person name="Hagemann M."/>
            <person name="Harholt J."/>
            <person name="Dunand C."/>
            <person name="Zachgo S."/>
            <person name="Langdale J."/>
            <person name="Maumus F."/>
            <person name="Straeten D.V.D."/>
            <person name="Gould S.B."/>
            <person name="Rensing S.A."/>
        </authorList>
    </citation>
    <scope>NUCLEOTIDE SEQUENCE [LARGE SCALE GENOMIC DNA]</scope>
    <source>
        <strain evidence="2 3">S276</strain>
    </source>
</reference>
<name>A0A388M3M9_CHABU</name>
<evidence type="ECO:0000313" key="2">
    <source>
        <dbReference type="EMBL" id="GBG89198.1"/>
    </source>
</evidence>
<sequence length="201" mass="23048">MKWLAISRLVENPSSAPVPDKIPVVIGVVSLLFADSMVLSVGRCTPKMFLLFKMVLSLRNVNSSAGVVKRWFYRIYNIPIPCWVRVQIPFFMGGRSVVPVYTCSVPQGYTRWDLRREQLERGKRVCKSWFRGRLESCERVISQIRRLTVTAFKQACEALEVWRVWVKAEVEGEAQGERKRFAEEESDAEGEGDVKSEGDQQ</sequence>
<feature type="region of interest" description="Disordered" evidence="1">
    <location>
        <begin position="173"/>
        <end position="201"/>
    </location>
</feature>
<dbReference type="Gramene" id="GBG89198">
    <property type="protein sequence ID" value="GBG89198"/>
    <property type="gene ID" value="CBR_g48906"/>
</dbReference>
<gene>
    <name evidence="2" type="ORF">CBR_g48906</name>
</gene>